<sequence length="395" mass="42581">MAWSRHWIHSVISAERFLLSVSLYKPAIENLIGHTRPLLRPSTQSIYLKPKTNQMKFSTALVTLAAVASQAAAVNPTTTEGTEDLAAFKQGIGHCLTPGAPCSHAKRAAEAVADALAEADPKKYRGGMFNFCGVPGSSCARKREAVEKIGAAAEAAFTAIEAREAEADPKKYRGGMFNFCGVPGSSCARKREAEAEAEADADPKKYRGGMFNFCGVPGSSCARKREAEADAEADPRRVMRLMRKPKPKPKPKPKKYYGGMVSFCGLPGSSCAKKRDVVDDILSKISDVSPNAEAAECYSEDGPCTQILDAAESFNEIKAREAEAAAAPHKFRVAGPWVHGAAKQHWQAKKHGRVHARQAEEECDTEDGACTLARRALADLEDAINEGVDSLEEEI</sequence>
<proteinExistence type="predicted"/>
<evidence type="ECO:0000313" key="1">
    <source>
        <dbReference type="EMBL" id="RMX71296.1"/>
    </source>
</evidence>
<dbReference type="Proteomes" id="UP000281245">
    <property type="component" value="Unassembled WGS sequence"/>
</dbReference>
<dbReference type="VEuPathDB" id="FungiDB:BTJ68_04990"/>
<organism evidence="1 2">
    <name type="scientific">Hortaea werneckii</name>
    <name type="common">Black yeast</name>
    <name type="synonym">Cladosporium werneckii</name>
    <dbReference type="NCBI Taxonomy" id="91943"/>
    <lineage>
        <taxon>Eukaryota</taxon>
        <taxon>Fungi</taxon>
        <taxon>Dikarya</taxon>
        <taxon>Ascomycota</taxon>
        <taxon>Pezizomycotina</taxon>
        <taxon>Dothideomycetes</taxon>
        <taxon>Dothideomycetidae</taxon>
        <taxon>Mycosphaerellales</taxon>
        <taxon>Teratosphaeriaceae</taxon>
        <taxon>Hortaea</taxon>
    </lineage>
</organism>
<dbReference type="OrthoDB" id="3862232at2759"/>
<gene>
    <name evidence="1" type="ORF">D0869_15780</name>
</gene>
<protein>
    <submittedName>
        <fullName evidence="1">Uncharacterized protein</fullName>
    </submittedName>
</protein>
<reference evidence="1 2" key="1">
    <citation type="journal article" date="2018" name="BMC Genomics">
        <title>Genomic evidence for intraspecific hybridization in a clonal and extremely halotolerant yeast.</title>
        <authorList>
            <person name="Gostincar C."/>
            <person name="Stajich J.E."/>
            <person name="Zupancic J."/>
            <person name="Zalar P."/>
            <person name="Gunde-Cimerman N."/>
        </authorList>
    </citation>
    <scope>NUCLEOTIDE SEQUENCE [LARGE SCALE GENOMIC DNA]</scope>
    <source>
        <strain evidence="1 2">EXF-6656</strain>
    </source>
</reference>
<dbReference type="EMBL" id="QWIJ01002885">
    <property type="protein sequence ID" value="RMX71296.1"/>
    <property type="molecule type" value="Genomic_DNA"/>
</dbReference>
<accession>A0A3M6VYX5</accession>
<evidence type="ECO:0000313" key="2">
    <source>
        <dbReference type="Proteomes" id="UP000281245"/>
    </source>
</evidence>
<name>A0A3M6VYX5_HORWE</name>
<comment type="caution">
    <text evidence="1">The sequence shown here is derived from an EMBL/GenBank/DDBJ whole genome shotgun (WGS) entry which is preliminary data.</text>
</comment>
<dbReference type="AlphaFoldDB" id="A0A3M6VYX5"/>